<feature type="transmembrane region" description="Helical" evidence="1">
    <location>
        <begin position="16"/>
        <end position="34"/>
    </location>
</feature>
<dbReference type="AlphaFoldDB" id="A0A3M0M7Z2"/>
<sequence>MPTIYRTRKLTPIQQLIFWFLTAIPLANYGLRLFHLRLFLLPVEQQVLATLPVTVSEELANWAMSWLEFALICVLNYAALILVFLFILVREIIWRLRTKPAVTLVTVKLFLLMGGLIAVMLFVLFLFLHPEAAKGTRADVPRPFAGAMITFATLGANWLIFFALIRPQHLDHLLRLQIRQRR</sequence>
<name>A0A3M0M7Z2_9RHOB</name>
<dbReference type="EMBL" id="QOKZ01000006">
    <property type="protein sequence ID" value="RMC33749.1"/>
    <property type="molecule type" value="Genomic_DNA"/>
</dbReference>
<evidence type="ECO:0000313" key="3">
    <source>
        <dbReference type="Proteomes" id="UP000273516"/>
    </source>
</evidence>
<comment type="caution">
    <text evidence="2">The sequence shown here is derived from an EMBL/GenBank/DDBJ whole genome shotgun (WGS) entry which is preliminary data.</text>
</comment>
<proteinExistence type="predicted"/>
<gene>
    <name evidence="2" type="ORF">C9E81_15715</name>
</gene>
<keyword evidence="1" id="KW-0472">Membrane</keyword>
<keyword evidence="1" id="KW-0812">Transmembrane</keyword>
<dbReference type="Proteomes" id="UP000273516">
    <property type="component" value="Unassembled WGS sequence"/>
</dbReference>
<organism evidence="2 3">
    <name type="scientific">Paracoccus alkanivorans</name>
    <dbReference type="NCBI Taxonomy" id="2116655"/>
    <lineage>
        <taxon>Bacteria</taxon>
        <taxon>Pseudomonadati</taxon>
        <taxon>Pseudomonadota</taxon>
        <taxon>Alphaproteobacteria</taxon>
        <taxon>Rhodobacterales</taxon>
        <taxon>Paracoccaceae</taxon>
        <taxon>Paracoccus</taxon>
    </lineage>
</organism>
<feature type="transmembrane region" description="Helical" evidence="1">
    <location>
        <begin position="144"/>
        <end position="165"/>
    </location>
</feature>
<keyword evidence="3" id="KW-1185">Reference proteome</keyword>
<reference evidence="2 3" key="1">
    <citation type="submission" date="2018-07" db="EMBL/GenBank/DDBJ databases">
        <authorList>
            <person name="Zhang Y."/>
            <person name="Wang L."/>
            <person name="Ma S."/>
        </authorList>
    </citation>
    <scope>NUCLEOTIDE SEQUENCE [LARGE SCALE GENOMIC DNA]</scope>
    <source>
        <strain evidence="2 3">4-2</strain>
    </source>
</reference>
<protein>
    <submittedName>
        <fullName evidence="2">Uncharacterized protein</fullName>
    </submittedName>
</protein>
<evidence type="ECO:0000313" key="2">
    <source>
        <dbReference type="EMBL" id="RMC33749.1"/>
    </source>
</evidence>
<feature type="transmembrane region" description="Helical" evidence="1">
    <location>
        <begin position="101"/>
        <end position="128"/>
    </location>
</feature>
<keyword evidence="1" id="KW-1133">Transmembrane helix</keyword>
<feature type="transmembrane region" description="Helical" evidence="1">
    <location>
        <begin position="69"/>
        <end position="89"/>
    </location>
</feature>
<evidence type="ECO:0000256" key="1">
    <source>
        <dbReference type="SAM" id="Phobius"/>
    </source>
</evidence>
<accession>A0A3M0M7Z2</accession>